<name>A0ABV5TM25_9ACTN</name>
<proteinExistence type="predicted"/>
<reference evidence="1 2" key="1">
    <citation type="submission" date="2024-09" db="EMBL/GenBank/DDBJ databases">
        <authorList>
            <person name="Sun Q."/>
            <person name="Mori K."/>
        </authorList>
    </citation>
    <scope>NUCLEOTIDE SEQUENCE [LARGE SCALE GENOMIC DNA]</scope>
    <source>
        <strain evidence="1 2">JCM 3028</strain>
    </source>
</reference>
<gene>
    <name evidence="1" type="ORF">ACFFRH_24560</name>
</gene>
<organism evidence="1 2">
    <name type="scientific">Streptosporangium vulgare</name>
    <dbReference type="NCBI Taxonomy" id="46190"/>
    <lineage>
        <taxon>Bacteria</taxon>
        <taxon>Bacillati</taxon>
        <taxon>Actinomycetota</taxon>
        <taxon>Actinomycetes</taxon>
        <taxon>Streptosporangiales</taxon>
        <taxon>Streptosporangiaceae</taxon>
        <taxon>Streptosporangium</taxon>
    </lineage>
</organism>
<comment type="caution">
    <text evidence="1">The sequence shown here is derived from an EMBL/GenBank/DDBJ whole genome shotgun (WGS) entry which is preliminary data.</text>
</comment>
<evidence type="ECO:0008006" key="3">
    <source>
        <dbReference type="Google" id="ProtNLM"/>
    </source>
</evidence>
<evidence type="ECO:0000313" key="1">
    <source>
        <dbReference type="EMBL" id="MFB9678663.1"/>
    </source>
</evidence>
<keyword evidence="2" id="KW-1185">Reference proteome</keyword>
<dbReference type="Proteomes" id="UP001589610">
    <property type="component" value="Unassembled WGS sequence"/>
</dbReference>
<sequence length="66" mass="7670">MNPSDSPVPVVSYARISADLRRDEHGVQDQHKVNRQTAARYVPDVYPDHPVYPDQLSRYSDVRLEY</sequence>
<accession>A0ABV5TM25</accession>
<protein>
    <recommendedName>
        <fullName evidence="3">Resolvase/invertase-type recombinase catalytic domain-containing protein</fullName>
    </recommendedName>
</protein>
<dbReference type="RefSeq" id="WP_344742872.1">
    <property type="nucleotide sequence ID" value="NZ_BAAAWW010000009.1"/>
</dbReference>
<dbReference type="EMBL" id="JBHMBS010000012">
    <property type="protein sequence ID" value="MFB9678663.1"/>
    <property type="molecule type" value="Genomic_DNA"/>
</dbReference>
<evidence type="ECO:0000313" key="2">
    <source>
        <dbReference type="Proteomes" id="UP001589610"/>
    </source>
</evidence>